<gene>
    <name evidence="1" type="ORF">CR513_49101</name>
</gene>
<evidence type="ECO:0000313" key="1">
    <source>
        <dbReference type="EMBL" id="RDX71539.1"/>
    </source>
</evidence>
<organism evidence="1 2">
    <name type="scientific">Mucuna pruriens</name>
    <name type="common">Velvet bean</name>
    <name type="synonym">Dolichos pruriens</name>
    <dbReference type="NCBI Taxonomy" id="157652"/>
    <lineage>
        <taxon>Eukaryota</taxon>
        <taxon>Viridiplantae</taxon>
        <taxon>Streptophyta</taxon>
        <taxon>Embryophyta</taxon>
        <taxon>Tracheophyta</taxon>
        <taxon>Spermatophyta</taxon>
        <taxon>Magnoliopsida</taxon>
        <taxon>eudicotyledons</taxon>
        <taxon>Gunneridae</taxon>
        <taxon>Pentapetalae</taxon>
        <taxon>rosids</taxon>
        <taxon>fabids</taxon>
        <taxon>Fabales</taxon>
        <taxon>Fabaceae</taxon>
        <taxon>Papilionoideae</taxon>
        <taxon>50 kb inversion clade</taxon>
        <taxon>NPAAA clade</taxon>
        <taxon>indigoferoid/millettioid clade</taxon>
        <taxon>Phaseoleae</taxon>
        <taxon>Mucuna</taxon>
    </lineage>
</organism>
<evidence type="ECO:0000313" key="2">
    <source>
        <dbReference type="Proteomes" id="UP000257109"/>
    </source>
</evidence>
<comment type="caution">
    <text evidence="1">The sequence shown here is derived from an EMBL/GenBank/DDBJ whole genome shotgun (WGS) entry which is preliminary data.</text>
</comment>
<dbReference type="EMBL" id="QJKJ01011294">
    <property type="protein sequence ID" value="RDX71539.1"/>
    <property type="molecule type" value="Genomic_DNA"/>
</dbReference>
<dbReference type="AlphaFoldDB" id="A0A371EZU7"/>
<proteinExistence type="predicted"/>
<dbReference type="Proteomes" id="UP000257109">
    <property type="component" value="Unassembled WGS sequence"/>
</dbReference>
<feature type="non-terminal residue" evidence="1">
    <location>
        <position position="1"/>
    </location>
</feature>
<name>A0A371EZU7_MUCPR</name>
<sequence>MAASEKHRILQQVEIEKNRAEADRLREVERKLAGEAQASRMLNLTCLQLTTNSNLNPLDRRN</sequence>
<accession>A0A371EZU7</accession>
<reference evidence="1" key="1">
    <citation type="submission" date="2018-05" db="EMBL/GenBank/DDBJ databases">
        <title>Draft genome of Mucuna pruriens seed.</title>
        <authorList>
            <person name="Nnadi N.E."/>
            <person name="Vos R."/>
            <person name="Hasami M.H."/>
            <person name="Devisetty U.K."/>
            <person name="Aguiy J.C."/>
        </authorList>
    </citation>
    <scope>NUCLEOTIDE SEQUENCE [LARGE SCALE GENOMIC DNA]</scope>
    <source>
        <strain evidence="1">JCA_2017</strain>
    </source>
</reference>
<protein>
    <submittedName>
        <fullName evidence="1">Uncharacterized protein</fullName>
    </submittedName>
</protein>
<keyword evidence="2" id="KW-1185">Reference proteome</keyword>